<sequence length="207" mass="23232">MPFLRLAGNAGLTFFSRLSSGYWNISDPTNGFTAISADAVQILPLHKIHERYFFESDLLFRLNIFGALVIDQPMEAIYGEEKSNLSITHSMLTFPLLHLRNFTKRVIYNYLLRNFDVASLSLLAGLLLLTFGLAFGISEWIESWRTGTPATPGTVMLSVTPVLVGFQLLLSFLHYDISKNPNQTMNARASSLTVLQKRIVKTSPDQD</sequence>
<gene>
    <name evidence="2" type="ORF">GRI48_13560</name>
</gene>
<keyword evidence="1" id="KW-1133">Transmembrane helix</keyword>
<proteinExistence type="predicted"/>
<keyword evidence="1" id="KW-0472">Membrane</keyword>
<feature type="transmembrane region" description="Helical" evidence="1">
    <location>
        <begin position="155"/>
        <end position="175"/>
    </location>
</feature>
<dbReference type="GO" id="GO:0016740">
    <property type="term" value="F:transferase activity"/>
    <property type="evidence" value="ECO:0007669"/>
    <property type="project" value="UniProtKB-KW"/>
</dbReference>
<evidence type="ECO:0000256" key="1">
    <source>
        <dbReference type="SAM" id="Phobius"/>
    </source>
</evidence>
<comment type="caution">
    <text evidence="2">The sequence shown here is derived from an EMBL/GenBank/DDBJ whole genome shotgun (WGS) entry which is preliminary data.</text>
</comment>
<reference evidence="2 3" key="1">
    <citation type="submission" date="2019-12" db="EMBL/GenBank/DDBJ databases">
        <title>Genomic-based taxomic classification of the family Erythrobacteraceae.</title>
        <authorList>
            <person name="Xu L."/>
        </authorList>
    </citation>
    <scope>NUCLEOTIDE SEQUENCE [LARGE SCALE GENOMIC DNA]</scope>
    <source>
        <strain evidence="2 3">MCCC 1A09965</strain>
    </source>
</reference>
<evidence type="ECO:0000313" key="3">
    <source>
        <dbReference type="Proteomes" id="UP000445582"/>
    </source>
</evidence>
<keyword evidence="2" id="KW-0808">Transferase</keyword>
<organism evidence="2 3">
    <name type="scientific">Qipengyuania oceanensis</name>
    <dbReference type="NCBI Taxonomy" id="1463597"/>
    <lineage>
        <taxon>Bacteria</taxon>
        <taxon>Pseudomonadati</taxon>
        <taxon>Pseudomonadota</taxon>
        <taxon>Alphaproteobacteria</taxon>
        <taxon>Sphingomonadales</taxon>
        <taxon>Erythrobacteraceae</taxon>
        <taxon>Qipengyuania</taxon>
    </lineage>
</organism>
<dbReference type="AlphaFoldDB" id="A0A844YLX5"/>
<feature type="transmembrane region" description="Helical" evidence="1">
    <location>
        <begin position="110"/>
        <end position="135"/>
    </location>
</feature>
<accession>A0A844YLX5</accession>
<keyword evidence="3" id="KW-1185">Reference proteome</keyword>
<dbReference type="RefSeq" id="WP_160677380.1">
    <property type="nucleotide sequence ID" value="NZ_WTYN01000005.1"/>
</dbReference>
<protein>
    <submittedName>
        <fullName evidence="2">Glycosyltransferase family 2 protein</fullName>
    </submittedName>
</protein>
<dbReference type="OrthoDB" id="7527830at2"/>
<evidence type="ECO:0000313" key="2">
    <source>
        <dbReference type="EMBL" id="MXO64028.1"/>
    </source>
</evidence>
<name>A0A844YLX5_9SPHN</name>
<dbReference type="Proteomes" id="UP000445582">
    <property type="component" value="Unassembled WGS sequence"/>
</dbReference>
<keyword evidence="1" id="KW-0812">Transmembrane</keyword>
<dbReference type="EMBL" id="WTYN01000005">
    <property type="protein sequence ID" value="MXO64028.1"/>
    <property type="molecule type" value="Genomic_DNA"/>
</dbReference>